<dbReference type="EMBL" id="JACHMV010000001">
    <property type="protein sequence ID" value="MBB4774458.1"/>
    <property type="molecule type" value="Genomic_DNA"/>
</dbReference>
<evidence type="ECO:0000313" key="3">
    <source>
        <dbReference type="Proteomes" id="UP000549343"/>
    </source>
</evidence>
<accession>A0A7W7MXA2</accession>
<dbReference type="Proteomes" id="UP000549343">
    <property type="component" value="Unassembled WGS sequence"/>
</dbReference>
<sequence length="149" mass="16250">MPITDNQIATLRAQLAGRMDEHERLLDQLDTEESQTGYIALVTAAFFEAVDRRFIVNDKVVDDAEVIEFIAYQRSAHPVAAEQMDPTVAEQVVLHALGKGSISQDVDGETLLGTKILLLAALTAEADLSESELESFLAKARAEADEHIG</sequence>
<reference evidence="1" key="3">
    <citation type="submission" date="2023-12" db="EMBL/GenBank/DDBJ databases">
        <authorList>
            <person name="Sun Q."/>
            <person name="Inoue M."/>
        </authorList>
    </citation>
    <scope>NUCLEOTIDE SEQUENCE</scope>
    <source>
        <strain evidence="1">JCM 10667</strain>
    </source>
</reference>
<reference evidence="2 3" key="2">
    <citation type="submission" date="2020-08" db="EMBL/GenBank/DDBJ databases">
        <title>Sequencing the genomes of 1000 actinobacteria strains.</title>
        <authorList>
            <person name="Klenk H.-P."/>
        </authorList>
    </citation>
    <scope>NUCLEOTIDE SEQUENCE [LARGE SCALE GENOMIC DNA]</scope>
    <source>
        <strain evidence="2 3">DSM 44772</strain>
    </source>
</reference>
<keyword evidence="4" id="KW-1185">Reference proteome</keyword>
<reference evidence="1 4" key="1">
    <citation type="journal article" date="2019" name="Int. J. Syst. Evol. Microbiol.">
        <title>The Global Catalogue of Microorganisms (GCM) 10K type strain sequencing project: providing services to taxonomists for standard genome sequencing and annotation.</title>
        <authorList>
            <consortium name="The Broad Institute Genomics Platform"/>
            <consortium name="The Broad Institute Genome Sequencing Center for Infectious Disease"/>
            <person name="Wu L."/>
            <person name="Ma J."/>
        </authorList>
    </citation>
    <scope>NUCLEOTIDE SEQUENCE [LARGE SCALE GENOMIC DNA]</scope>
    <source>
        <strain evidence="1 4">JCM 10667</strain>
    </source>
</reference>
<organism evidence="2 3">
    <name type="scientific">Actinomadura livida</name>
    <dbReference type="NCBI Taxonomy" id="79909"/>
    <lineage>
        <taxon>Bacteria</taxon>
        <taxon>Bacillati</taxon>
        <taxon>Actinomycetota</taxon>
        <taxon>Actinomycetes</taxon>
        <taxon>Streptosporangiales</taxon>
        <taxon>Thermomonosporaceae</taxon>
        <taxon>Actinomadura</taxon>
    </lineage>
</organism>
<comment type="caution">
    <text evidence="2">The sequence shown here is derived from an EMBL/GenBank/DDBJ whole genome shotgun (WGS) entry which is preliminary data.</text>
</comment>
<evidence type="ECO:0000313" key="2">
    <source>
        <dbReference type="EMBL" id="MBB4774458.1"/>
    </source>
</evidence>
<evidence type="ECO:0000313" key="1">
    <source>
        <dbReference type="EMBL" id="GAA0597869.1"/>
    </source>
</evidence>
<dbReference type="AlphaFoldDB" id="A0A7W7MXA2"/>
<name>A0A7W7MXA2_9ACTN</name>
<evidence type="ECO:0000313" key="4">
    <source>
        <dbReference type="Proteomes" id="UP001501427"/>
    </source>
</evidence>
<gene>
    <name evidence="2" type="ORF">F4557_002876</name>
    <name evidence="1" type="ORF">GCM10009546_69890</name>
</gene>
<proteinExistence type="predicted"/>
<dbReference type="RefSeq" id="WP_184883114.1">
    <property type="nucleotide sequence ID" value="NZ_BAAAHD010000091.1"/>
</dbReference>
<dbReference type="EMBL" id="BAAAHD010000091">
    <property type="protein sequence ID" value="GAA0597869.1"/>
    <property type="molecule type" value="Genomic_DNA"/>
</dbReference>
<protein>
    <submittedName>
        <fullName evidence="2">Uncharacterized protein</fullName>
    </submittedName>
</protein>
<dbReference type="Proteomes" id="UP001501427">
    <property type="component" value="Unassembled WGS sequence"/>
</dbReference>